<sequence length="115" mass="12906">MRDDITQLKAKLQSQQQNPQARQYTPNPPAYRPYPWQVGNITPTLTAQAQGQPTQQAVGQSNTNFVPVQQYQIPMFQPQPTTPSYQQPPVTPGPNPFAGSPFSDKFRIIRATRPT</sequence>
<feature type="compositionally biased region" description="Polar residues" evidence="1">
    <location>
        <begin position="12"/>
        <end position="25"/>
    </location>
</feature>
<accession>A0A9P7DDV0</accession>
<reference evidence="2" key="1">
    <citation type="journal article" date="2020" name="New Phytol.">
        <title>Comparative genomics reveals dynamic genome evolution in host specialist ectomycorrhizal fungi.</title>
        <authorList>
            <person name="Lofgren L.A."/>
            <person name="Nguyen N.H."/>
            <person name="Vilgalys R."/>
            <person name="Ruytinx J."/>
            <person name="Liao H.L."/>
            <person name="Branco S."/>
            <person name="Kuo A."/>
            <person name="LaButti K."/>
            <person name="Lipzen A."/>
            <person name="Andreopoulos W."/>
            <person name="Pangilinan J."/>
            <person name="Riley R."/>
            <person name="Hundley H."/>
            <person name="Na H."/>
            <person name="Barry K."/>
            <person name="Grigoriev I.V."/>
            <person name="Stajich J.E."/>
            <person name="Kennedy P.G."/>
        </authorList>
    </citation>
    <scope>NUCLEOTIDE SEQUENCE</scope>
    <source>
        <strain evidence="2">S12</strain>
    </source>
</reference>
<evidence type="ECO:0000256" key="1">
    <source>
        <dbReference type="SAM" id="MobiDB-lite"/>
    </source>
</evidence>
<dbReference type="Proteomes" id="UP000719766">
    <property type="component" value="Unassembled WGS sequence"/>
</dbReference>
<feature type="compositionally biased region" description="Low complexity" evidence="1">
    <location>
        <begin position="78"/>
        <end position="88"/>
    </location>
</feature>
<evidence type="ECO:0000313" key="3">
    <source>
        <dbReference type="Proteomes" id="UP000719766"/>
    </source>
</evidence>
<evidence type="ECO:0000313" key="2">
    <source>
        <dbReference type="EMBL" id="KAG1788875.1"/>
    </source>
</evidence>
<dbReference type="AlphaFoldDB" id="A0A9P7DDV0"/>
<comment type="caution">
    <text evidence="2">The sequence shown here is derived from an EMBL/GenBank/DDBJ whole genome shotgun (WGS) entry which is preliminary data.</text>
</comment>
<proteinExistence type="predicted"/>
<protein>
    <submittedName>
        <fullName evidence="2">Uncharacterized protein</fullName>
    </submittedName>
</protein>
<name>A0A9P7DDV0_9AGAM</name>
<organism evidence="2 3">
    <name type="scientific">Suillus plorans</name>
    <dbReference type="NCBI Taxonomy" id="116603"/>
    <lineage>
        <taxon>Eukaryota</taxon>
        <taxon>Fungi</taxon>
        <taxon>Dikarya</taxon>
        <taxon>Basidiomycota</taxon>
        <taxon>Agaricomycotina</taxon>
        <taxon>Agaricomycetes</taxon>
        <taxon>Agaricomycetidae</taxon>
        <taxon>Boletales</taxon>
        <taxon>Suillineae</taxon>
        <taxon>Suillaceae</taxon>
        <taxon>Suillus</taxon>
    </lineage>
</organism>
<keyword evidence="3" id="KW-1185">Reference proteome</keyword>
<gene>
    <name evidence="2" type="ORF">HD556DRAFT_1447531</name>
</gene>
<dbReference type="EMBL" id="JABBWE010000064">
    <property type="protein sequence ID" value="KAG1788875.1"/>
    <property type="molecule type" value="Genomic_DNA"/>
</dbReference>
<dbReference type="GeneID" id="64601052"/>
<feature type="region of interest" description="Disordered" evidence="1">
    <location>
        <begin position="1"/>
        <end position="38"/>
    </location>
</feature>
<feature type="region of interest" description="Disordered" evidence="1">
    <location>
        <begin position="76"/>
        <end position="115"/>
    </location>
</feature>
<dbReference type="RefSeq" id="XP_041156036.1">
    <property type="nucleotide sequence ID" value="XM_041307288.1"/>
</dbReference>